<comment type="caution">
    <text evidence="3">The sequence shown here is derived from an EMBL/GenBank/DDBJ whole genome shotgun (WGS) entry which is preliminary data.</text>
</comment>
<name>H0R2Q2_9ACTN</name>
<keyword evidence="4" id="KW-1185">Reference proteome</keyword>
<feature type="region of interest" description="Disordered" evidence="1">
    <location>
        <begin position="14"/>
        <end position="40"/>
    </location>
</feature>
<dbReference type="SMART" id="SM00507">
    <property type="entry name" value="HNHc"/>
    <property type="match status" value="1"/>
</dbReference>
<dbReference type="CDD" id="cd00085">
    <property type="entry name" value="HNHc"/>
    <property type="match status" value="1"/>
</dbReference>
<organism evidence="3 4">
    <name type="scientific">Gordonia effusa NBRC 100432</name>
    <dbReference type="NCBI Taxonomy" id="1077974"/>
    <lineage>
        <taxon>Bacteria</taxon>
        <taxon>Bacillati</taxon>
        <taxon>Actinomycetota</taxon>
        <taxon>Actinomycetes</taxon>
        <taxon>Mycobacteriales</taxon>
        <taxon>Gordoniaceae</taxon>
        <taxon>Gordonia</taxon>
    </lineage>
</organism>
<dbReference type="AlphaFoldDB" id="H0R2Q2"/>
<reference evidence="3 4" key="1">
    <citation type="submission" date="2011-12" db="EMBL/GenBank/DDBJ databases">
        <title>Whole genome shotgun sequence of Gordonia effusa NBRC 100432.</title>
        <authorList>
            <person name="Yoshida I."/>
            <person name="Takarada H."/>
            <person name="Hosoyama A."/>
            <person name="Tsuchikane K."/>
            <person name="Katsumata H."/>
            <person name="Yamazaki S."/>
            <person name="Fujita N."/>
        </authorList>
    </citation>
    <scope>NUCLEOTIDE SEQUENCE [LARGE SCALE GENOMIC DNA]</scope>
    <source>
        <strain evidence="3 4">NBRC 100432</strain>
    </source>
</reference>
<dbReference type="Pfam" id="PF02720">
    <property type="entry name" value="DUF222"/>
    <property type="match status" value="1"/>
</dbReference>
<dbReference type="eggNOG" id="COG1403">
    <property type="taxonomic scope" value="Bacteria"/>
</dbReference>
<accession>H0R2Q2</accession>
<evidence type="ECO:0000313" key="3">
    <source>
        <dbReference type="EMBL" id="GAB19353.1"/>
    </source>
</evidence>
<evidence type="ECO:0000256" key="1">
    <source>
        <dbReference type="SAM" id="MobiDB-lite"/>
    </source>
</evidence>
<feature type="domain" description="HNH nuclease" evidence="2">
    <location>
        <begin position="145"/>
        <end position="197"/>
    </location>
</feature>
<evidence type="ECO:0000313" key="4">
    <source>
        <dbReference type="Proteomes" id="UP000035034"/>
    </source>
</evidence>
<dbReference type="Proteomes" id="UP000035034">
    <property type="component" value="Unassembled WGS sequence"/>
</dbReference>
<dbReference type="EMBL" id="BAEH01000081">
    <property type="protein sequence ID" value="GAB19353.1"/>
    <property type="molecule type" value="Genomic_DNA"/>
</dbReference>
<dbReference type="STRING" id="1077974.GOEFS_081_00430"/>
<evidence type="ECO:0000259" key="2">
    <source>
        <dbReference type="SMART" id="SM00507"/>
    </source>
</evidence>
<protein>
    <recommendedName>
        <fullName evidence="2">HNH nuclease domain-containing protein</fullName>
    </recommendedName>
</protein>
<dbReference type="InterPro" id="IPR003615">
    <property type="entry name" value="HNH_nuc"/>
</dbReference>
<proteinExistence type="predicted"/>
<dbReference type="InterPro" id="IPR003870">
    <property type="entry name" value="DUF222"/>
</dbReference>
<gene>
    <name evidence="3" type="ORF">GOEFS_081_00430</name>
</gene>
<sequence length="255" mass="27833">MRAQFEAILNAWAAPGMNNPDDETPLFGASDDSDLDPQTLTDAQTRDTRTQAQHNHDALAAICRFVLGHKGLGEPHRLPVEIVITSTLSELANLTGFATTATGTDLPIGDLIELAADAHPWLEVFNDHTHEVLYLGRANRFASKAQRLALFGRDRGCTGPLCDVPFARTEAHHAPDWALGGATDIDHLGAACPRHNRAVGNQPGQWETTILTHGPHIGRMGWRPTGTNNDSAWQVNPIHHPNLADKRIETVRLQT</sequence>